<dbReference type="Proteomes" id="UP000517916">
    <property type="component" value="Unassembled WGS sequence"/>
</dbReference>
<gene>
    <name evidence="4" type="ORF">BC739_002877</name>
</gene>
<evidence type="ECO:0000256" key="2">
    <source>
        <dbReference type="ARBA" id="ARBA00022840"/>
    </source>
</evidence>
<dbReference type="InterPro" id="IPR036388">
    <property type="entry name" value="WH-like_DNA-bd_sf"/>
</dbReference>
<dbReference type="CDD" id="cd06170">
    <property type="entry name" value="LuxR_C_like"/>
    <property type="match status" value="1"/>
</dbReference>
<dbReference type="Pfam" id="PF00196">
    <property type="entry name" value="GerE"/>
    <property type="match status" value="1"/>
</dbReference>
<dbReference type="Pfam" id="PF13191">
    <property type="entry name" value="AAA_16"/>
    <property type="match status" value="1"/>
</dbReference>
<keyword evidence="2" id="KW-0067">ATP-binding</keyword>
<dbReference type="GO" id="GO:0003677">
    <property type="term" value="F:DNA binding"/>
    <property type="evidence" value="ECO:0007669"/>
    <property type="project" value="UniProtKB-KW"/>
</dbReference>
<dbReference type="SMART" id="SM00421">
    <property type="entry name" value="HTH_LUXR"/>
    <property type="match status" value="1"/>
</dbReference>
<dbReference type="InterPro" id="IPR000792">
    <property type="entry name" value="Tscrpt_reg_LuxR_C"/>
</dbReference>
<reference evidence="4 5" key="1">
    <citation type="submission" date="2020-08" db="EMBL/GenBank/DDBJ databases">
        <title>Genomic Encyclopedia of Archaeal and Bacterial Type Strains, Phase II (KMG-II): from individual species to whole genera.</title>
        <authorList>
            <person name="Goeker M."/>
        </authorList>
    </citation>
    <scope>NUCLEOTIDE SEQUENCE [LARGE SCALE GENOMIC DNA]</scope>
    <source>
        <strain evidence="4 5">DSM 43850</strain>
    </source>
</reference>
<comment type="caution">
    <text evidence="4">The sequence shown here is derived from an EMBL/GenBank/DDBJ whole genome shotgun (WGS) entry which is preliminary data.</text>
</comment>
<dbReference type="SUPFAM" id="SSF48452">
    <property type="entry name" value="TPR-like"/>
    <property type="match status" value="2"/>
</dbReference>
<dbReference type="InterPro" id="IPR041664">
    <property type="entry name" value="AAA_16"/>
</dbReference>
<dbReference type="PRINTS" id="PR00038">
    <property type="entry name" value="HTHLUXR"/>
</dbReference>
<dbReference type="InterPro" id="IPR011990">
    <property type="entry name" value="TPR-like_helical_dom_sf"/>
</dbReference>
<dbReference type="EMBL" id="JACJID010000002">
    <property type="protein sequence ID" value="MBA8925678.1"/>
    <property type="molecule type" value="Genomic_DNA"/>
</dbReference>
<keyword evidence="5" id="KW-1185">Reference proteome</keyword>
<dbReference type="Gene3D" id="1.10.10.10">
    <property type="entry name" value="Winged helix-like DNA-binding domain superfamily/Winged helix DNA-binding domain"/>
    <property type="match status" value="1"/>
</dbReference>
<dbReference type="PANTHER" id="PTHR16305">
    <property type="entry name" value="TESTICULAR SOLUBLE ADENYLYL CYCLASE"/>
    <property type="match status" value="1"/>
</dbReference>
<evidence type="ECO:0000313" key="4">
    <source>
        <dbReference type="EMBL" id="MBA8925678.1"/>
    </source>
</evidence>
<sequence>MVSAVPAVVGRDRELSRLLSRVADLATGRGAAVLVEGEPGIGKTTLVRAARAAARSKGLRVLSGSGDELGQLLPLLPLLEALPVDEETLRLLRGETSLGGDPTAAAAERLLALVDQLCARGPVLLTLDDLQWADSGTVMVWRQLTKLVDQLPLLLIATMRPVPAREDLLVLSRQRGLTRMPVGPLPDTAVGELVRALVGAEPGAELLGLAEGAAGNPLYVKELVEALGRGATLPGSLFAAIENRLGFLSEHARHVLRAAALLGVEFTANDLSTVLGQRVADLVPVLDEARSAGVVEESGDGLSFRHPMVRTALYEGMSATVRAAWHADVAKALAAVGAPVERIARQLLVAAEDGWTVDWLVANADALIGHAPSAAADLLRRVMSRPGERPAVLAHQLADALYRVGEAAEAEQVAEAALDTAVDAEHLVRLHATLAQCRVITGNSARSLDELARALRRPGLTGRVRARLLALTARTQWDLGESCEAERAASAVLDEPEPDLWATGWALHVRSLALLHRGQLDAALPLLDRALRTARSDTSLADLRLLLQINYAITLAELDRTAQAHAAVLELVAQADEVGNLVRLAQAQCALGQLLHDTGRWDEALVAVDLLAEDLKNPIVSCCDHGIAALIHLHRGHTAAAQEHLDAVQAHADHPVHLVSLAQSLAHEQAGRLDEALAVLAAGTADDVLPEIVRLAVAVGDNATAARTTGLVAELAADSVVPHRVAAHAYCAGLVAGDGERLLLAAQGYREAGRPLPRAKALEAAAVAFIHSGQSSSARAAATRCLDLYAELGADRQLARAQSGLRALGIRRGPHVKHRRAKVGWESLTPAEATIAALVVKGLSNPQIAEQLFVSRRTVTTHVSHILAKLGVRTRTDIAREASLRRLASG</sequence>
<dbReference type="PROSITE" id="PS00622">
    <property type="entry name" value="HTH_LUXR_1"/>
    <property type="match status" value="1"/>
</dbReference>
<dbReference type="PANTHER" id="PTHR16305:SF35">
    <property type="entry name" value="TRANSCRIPTIONAL ACTIVATOR DOMAIN"/>
    <property type="match status" value="1"/>
</dbReference>
<keyword evidence="4" id="KW-0238">DNA-binding</keyword>
<organism evidence="4 5">
    <name type="scientific">Kutzneria viridogrisea</name>
    <dbReference type="NCBI Taxonomy" id="47990"/>
    <lineage>
        <taxon>Bacteria</taxon>
        <taxon>Bacillati</taxon>
        <taxon>Actinomycetota</taxon>
        <taxon>Actinomycetes</taxon>
        <taxon>Pseudonocardiales</taxon>
        <taxon>Pseudonocardiaceae</taxon>
        <taxon>Kutzneria</taxon>
    </lineage>
</organism>
<dbReference type="PROSITE" id="PS50043">
    <property type="entry name" value="HTH_LUXR_2"/>
    <property type="match status" value="1"/>
</dbReference>
<dbReference type="SUPFAM" id="SSF52540">
    <property type="entry name" value="P-loop containing nucleoside triphosphate hydrolases"/>
    <property type="match status" value="1"/>
</dbReference>
<dbReference type="InterPro" id="IPR003593">
    <property type="entry name" value="AAA+_ATPase"/>
</dbReference>
<dbReference type="Gene3D" id="1.25.40.10">
    <property type="entry name" value="Tetratricopeptide repeat domain"/>
    <property type="match status" value="1"/>
</dbReference>
<dbReference type="Gene3D" id="3.40.50.300">
    <property type="entry name" value="P-loop containing nucleotide triphosphate hydrolases"/>
    <property type="match status" value="1"/>
</dbReference>
<name>A0ABR6BFM4_9PSEU</name>
<dbReference type="InterPro" id="IPR027417">
    <property type="entry name" value="P-loop_NTPase"/>
</dbReference>
<feature type="domain" description="HTH luxR-type" evidence="3">
    <location>
        <begin position="821"/>
        <end position="886"/>
    </location>
</feature>
<keyword evidence="1" id="KW-0547">Nucleotide-binding</keyword>
<evidence type="ECO:0000259" key="3">
    <source>
        <dbReference type="PROSITE" id="PS50043"/>
    </source>
</evidence>
<accession>A0ABR6BFM4</accession>
<evidence type="ECO:0000256" key="1">
    <source>
        <dbReference type="ARBA" id="ARBA00022741"/>
    </source>
</evidence>
<dbReference type="RefSeq" id="WP_318296243.1">
    <property type="nucleotide sequence ID" value="NZ_BAAABQ010000059.1"/>
</dbReference>
<evidence type="ECO:0000313" key="5">
    <source>
        <dbReference type="Proteomes" id="UP000517916"/>
    </source>
</evidence>
<protein>
    <submittedName>
        <fullName evidence="4">DNA-binding CsgD family transcriptional regulator/tetratricopeptide (TPR) repeat protein</fullName>
    </submittedName>
</protein>
<proteinExistence type="predicted"/>
<dbReference type="SUPFAM" id="SSF46894">
    <property type="entry name" value="C-terminal effector domain of the bipartite response regulators"/>
    <property type="match status" value="1"/>
</dbReference>
<dbReference type="InterPro" id="IPR016032">
    <property type="entry name" value="Sig_transdc_resp-reg_C-effctor"/>
</dbReference>
<dbReference type="SMART" id="SM00382">
    <property type="entry name" value="AAA"/>
    <property type="match status" value="1"/>
</dbReference>